<dbReference type="Pfam" id="PF00326">
    <property type="entry name" value="Peptidase_S9"/>
    <property type="match status" value="1"/>
</dbReference>
<gene>
    <name evidence="3" type="ORF">KCG45_13320</name>
</gene>
<keyword evidence="4" id="KW-1185">Reference proteome</keyword>
<reference evidence="3 4" key="1">
    <citation type="submission" date="2021-04" db="EMBL/GenBank/DDBJ databases">
        <authorList>
            <person name="Pira H."/>
            <person name="Risdian C."/>
            <person name="Wink J."/>
        </authorList>
    </citation>
    <scope>NUCLEOTIDE SEQUENCE [LARGE SCALE GENOMIC DNA]</scope>
    <source>
        <strain evidence="3 4">WH131</strain>
    </source>
</reference>
<proteinExistence type="predicted"/>
<evidence type="ECO:0000313" key="4">
    <source>
        <dbReference type="Proteomes" id="UP000699975"/>
    </source>
</evidence>
<evidence type="ECO:0000313" key="3">
    <source>
        <dbReference type="EMBL" id="MBV7267166.1"/>
    </source>
</evidence>
<evidence type="ECO:0000259" key="2">
    <source>
        <dbReference type="Pfam" id="PF00326"/>
    </source>
</evidence>
<sequence length="669" mass="72788">MKSIRKMLGYAGAFTVAVSAFELPLVAQDADAAEVAKRYGARASVLDISLSPSGTKIAWIGAGPGHGEIIHVVDLAAGGGVQQILTNSEPSGDLAWCRWATDERLVCNLYGMNKSDLGVLLPYTRMFAIDYDGTNIQSLSERESSRAIWSSQHGGDVVAFDVENEPGLILMTQSYVKDRSTGTRLANEKVGLGINRVDVSNGRKRVEERPDDRAVSYIADETGQVRLKTRAEYDASGVLSGDYYHFFRDEGSNKWRQFGDVMVDGEPAEKFFPVAVDASGNRAFAIVKKDGFDALIEVSLNNPTVGKIVFARDDVDVDALIAIGRQRRVVGVAYATEKRAIAYFDEELAALSAKLEQALPDQPLIDIVGASQDESKLLVVASSDTNPGTVYLYDKSKGQLEQLLAVRNYLVDQPMGPMKPVTFPANDGTEIPGYLTLPPDSDGQNLPAIVSPHGGPGARDVWGFDWIVQYLVARGYAVLQPNFRGSFGYGEAWFGKNGYQAWDVAIGDVNDAGRWLVSEGIADPDKLAIAGWSYGGYAALQSQVVAPDLYKAVVAIAPVTDLEYLRSDARAYTSSRLRDEQLGEGPHIGAGSPRRHAEKFSAPVALFHATHDVNVEVRHSREMAEALKEAGKQVSYSEFDDLQHNIADSDVRAEMLMEIDKFLVQAFGT</sequence>
<protein>
    <submittedName>
        <fullName evidence="3">S9 family peptidase</fullName>
    </submittedName>
</protein>
<dbReference type="EMBL" id="JAGSPB010000003">
    <property type="protein sequence ID" value="MBV7267166.1"/>
    <property type="molecule type" value="Genomic_DNA"/>
</dbReference>
<feature type="domain" description="Peptidase S9 prolyl oligopeptidase catalytic" evidence="2">
    <location>
        <begin position="462"/>
        <end position="668"/>
    </location>
</feature>
<dbReference type="PANTHER" id="PTHR42776:SF27">
    <property type="entry name" value="DIPEPTIDYL PEPTIDASE FAMILY MEMBER 6"/>
    <property type="match status" value="1"/>
</dbReference>
<dbReference type="Proteomes" id="UP000699975">
    <property type="component" value="Unassembled WGS sequence"/>
</dbReference>
<dbReference type="PANTHER" id="PTHR42776">
    <property type="entry name" value="SERINE PEPTIDASE S9 FAMILY MEMBER"/>
    <property type="match status" value="1"/>
</dbReference>
<dbReference type="RefSeq" id="WP_218317799.1">
    <property type="nucleotide sequence ID" value="NZ_JAGSPB010000003.1"/>
</dbReference>
<name>A0ABS6SQ43_9SPHN</name>
<accession>A0ABS6SQ43</accession>
<organism evidence="3 4">
    <name type="scientific">Erythrobacter ani</name>
    <dbReference type="NCBI Taxonomy" id="2827235"/>
    <lineage>
        <taxon>Bacteria</taxon>
        <taxon>Pseudomonadati</taxon>
        <taxon>Pseudomonadota</taxon>
        <taxon>Alphaproteobacteria</taxon>
        <taxon>Sphingomonadales</taxon>
        <taxon>Erythrobacteraceae</taxon>
        <taxon>Erythrobacter/Porphyrobacter group</taxon>
        <taxon>Erythrobacter</taxon>
    </lineage>
</organism>
<comment type="caution">
    <text evidence="3">The sequence shown here is derived from an EMBL/GenBank/DDBJ whole genome shotgun (WGS) entry which is preliminary data.</text>
</comment>
<dbReference type="InterPro" id="IPR001375">
    <property type="entry name" value="Peptidase_S9_cat"/>
</dbReference>
<evidence type="ECO:0000256" key="1">
    <source>
        <dbReference type="ARBA" id="ARBA00022801"/>
    </source>
</evidence>
<keyword evidence="1" id="KW-0378">Hydrolase</keyword>